<evidence type="ECO:0000256" key="3">
    <source>
        <dbReference type="SAM" id="Phobius"/>
    </source>
</evidence>
<gene>
    <name evidence="5" type="ORF">KEM10_07300</name>
</gene>
<feature type="transmembrane region" description="Helical" evidence="3">
    <location>
        <begin position="12"/>
        <end position="29"/>
    </location>
</feature>
<feature type="domain" description="Sulfatase N-terminal" evidence="4">
    <location>
        <begin position="42"/>
        <end position="402"/>
    </location>
</feature>
<dbReference type="Proteomes" id="UP000708576">
    <property type="component" value="Unassembled WGS sequence"/>
</dbReference>
<name>A0ABS5JTA8_9BACT</name>
<keyword evidence="2" id="KW-0378">Hydrolase</keyword>
<protein>
    <submittedName>
        <fullName evidence="5">Sulfatase-like hydrolase/transferase</fullName>
    </submittedName>
</protein>
<evidence type="ECO:0000313" key="5">
    <source>
        <dbReference type="EMBL" id="MBS2098082.1"/>
    </source>
</evidence>
<keyword evidence="3" id="KW-0812">Transmembrane</keyword>
<keyword evidence="3" id="KW-0472">Membrane</keyword>
<evidence type="ECO:0000256" key="1">
    <source>
        <dbReference type="ARBA" id="ARBA00022723"/>
    </source>
</evidence>
<dbReference type="Pfam" id="PF00884">
    <property type="entry name" value="Sulfatase"/>
    <property type="match status" value="1"/>
</dbReference>
<comment type="caution">
    <text evidence="5">The sequence shown here is derived from an EMBL/GenBank/DDBJ whole genome shotgun (WGS) entry which is preliminary data.</text>
</comment>
<sequence length="506" mass="58312">MKQLHHTKKCIVKSYIGIIMFLGILIFPGCQTVQKSEPTAPPNIIFLMDDQHRWDALGVVDSSMHTPALDKLAKEGVRFTQAVCQAPMCVASRNSMMFGLYPNQVGIVRNQHGLQDSLLPAKTLMQLLQEAGYETAGFGKTHWGTSSQPFIPSTRGFETRYIGECREQNAVMMIDADPAKKERYNEEVKEYGGGEERPIGYIGKTSEIDEGDHRDGWVFDQCIKYINKRNDERPLFLYLSFLKPHAGHNVPEGYEDFYDLKNTQYAQQPPWEEDHSEHAEGVNRRDMYINFWKDANEEQWKEMTMRYKANCSWIDHMFERTLAALEDKKILDNAIIIYVSDHGEMLGERFYRFNKYCLYESSVRVPFILSGNALPEELKGKLDDRNVELVDVLPTLLSTAGIDHPKKAMGINLLDTTQNRQGTFCALHEKKNQASFMWRNSPYKLILVMNRKANISDYTEEDIISGEFYDLENDPQEWNNLYATSVGNPVLKKMKNELLHQIKSQE</sequence>
<dbReference type="InterPro" id="IPR017850">
    <property type="entry name" value="Alkaline_phosphatase_core_sf"/>
</dbReference>
<organism evidence="5 6">
    <name type="scientific">Carboxylicivirga linearis</name>
    <dbReference type="NCBI Taxonomy" id="1628157"/>
    <lineage>
        <taxon>Bacteria</taxon>
        <taxon>Pseudomonadati</taxon>
        <taxon>Bacteroidota</taxon>
        <taxon>Bacteroidia</taxon>
        <taxon>Marinilabiliales</taxon>
        <taxon>Marinilabiliaceae</taxon>
        <taxon>Carboxylicivirga</taxon>
    </lineage>
</organism>
<evidence type="ECO:0000256" key="2">
    <source>
        <dbReference type="ARBA" id="ARBA00022801"/>
    </source>
</evidence>
<keyword evidence="1" id="KW-0479">Metal-binding</keyword>
<evidence type="ECO:0000313" key="6">
    <source>
        <dbReference type="Proteomes" id="UP000708576"/>
    </source>
</evidence>
<dbReference type="InterPro" id="IPR000917">
    <property type="entry name" value="Sulfatase_N"/>
</dbReference>
<dbReference type="EMBL" id="JAGUCO010000003">
    <property type="protein sequence ID" value="MBS2098082.1"/>
    <property type="molecule type" value="Genomic_DNA"/>
</dbReference>
<keyword evidence="3" id="KW-1133">Transmembrane helix</keyword>
<accession>A0ABS5JTA8</accession>
<dbReference type="SUPFAM" id="SSF53649">
    <property type="entry name" value="Alkaline phosphatase-like"/>
    <property type="match status" value="1"/>
</dbReference>
<dbReference type="Gene3D" id="3.40.720.10">
    <property type="entry name" value="Alkaline Phosphatase, subunit A"/>
    <property type="match status" value="1"/>
</dbReference>
<reference evidence="5 6" key="1">
    <citation type="journal article" date="2015" name="Int. J. Syst. Evol. Microbiol.">
        <title>Carboxylicivirga linearis sp. nov., isolated from a sea cucumber culture pond.</title>
        <authorList>
            <person name="Wang F.Q."/>
            <person name="Zhou Y.X."/>
            <person name="Lin X.Z."/>
            <person name="Chen G.J."/>
            <person name="Du Z.J."/>
        </authorList>
    </citation>
    <scope>NUCLEOTIDE SEQUENCE [LARGE SCALE GENOMIC DNA]</scope>
    <source>
        <strain evidence="5 6">FB218</strain>
    </source>
</reference>
<evidence type="ECO:0000259" key="4">
    <source>
        <dbReference type="Pfam" id="PF00884"/>
    </source>
</evidence>
<proteinExistence type="predicted"/>
<dbReference type="PANTHER" id="PTHR45953">
    <property type="entry name" value="IDURONATE 2-SULFATASE"/>
    <property type="match status" value="1"/>
</dbReference>
<dbReference type="PANTHER" id="PTHR45953:SF1">
    <property type="entry name" value="IDURONATE 2-SULFATASE"/>
    <property type="match status" value="1"/>
</dbReference>
<keyword evidence="6" id="KW-1185">Reference proteome</keyword>